<reference evidence="2 3" key="1">
    <citation type="submission" date="2013-10" db="EMBL/GenBank/DDBJ databases">
        <title>The Genome Sequence of Acinetobacter tjernbergiae CIP107465.</title>
        <authorList>
            <consortium name="The Broad Institute Genomics Platform"/>
            <consortium name="The Broad Institute Genome Sequencing Center for Infectious Disease"/>
            <person name="Cerqueira G."/>
            <person name="Feldgarden M."/>
            <person name="Courvalin P."/>
            <person name="Grillot-Courvalin C."/>
            <person name="Clermont D."/>
            <person name="Rocha E."/>
            <person name="Yoon E.-J."/>
            <person name="Nemec A."/>
            <person name="Young S.K."/>
            <person name="Zeng Q."/>
            <person name="Gargeya S."/>
            <person name="Fitzgerald M."/>
            <person name="Abouelleil A."/>
            <person name="Alvarado L."/>
            <person name="Berlin A.M."/>
            <person name="Chapman S.B."/>
            <person name="Gainer-Dewar J."/>
            <person name="Goldberg J."/>
            <person name="Gnerre S."/>
            <person name="Griggs A."/>
            <person name="Gujja S."/>
            <person name="Hansen M."/>
            <person name="Howarth C."/>
            <person name="Imamovic A."/>
            <person name="Ireland A."/>
            <person name="Larimer J."/>
            <person name="McCowan C."/>
            <person name="Murphy C."/>
            <person name="Pearson M."/>
            <person name="Poon T.W."/>
            <person name="Priest M."/>
            <person name="Roberts A."/>
            <person name="Saif S."/>
            <person name="Shea T."/>
            <person name="Sykes S."/>
            <person name="Wortman J."/>
            <person name="Nusbaum C."/>
            <person name="Birren B."/>
        </authorList>
    </citation>
    <scope>NUCLEOTIDE SEQUENCE [LARGE SCALE GENOMIC DNA]</scope>
    <source>
        <strain evidence="2 3">CIP 107465</strain>
    </source>
</reference>
<feature type="signal peptide" evidence="1">
    <location>
        <begin position="1"/>
        <end position="31"/>
    </location>
</feature>
<dbReference type="RefSeq" id="WP_023274745.1">
    <property type="nucleotide sequence ID" value="NZ_AYEV01000031.1"/>
</dbReference>
<dbReference type="PATRIC" id="fig|1120928.5.peg.2745"/>
<evidence type="ECO:0000313" key="3">
    <source>
        <dbReference type="Proteomes" id="UP000017404"/>
    </source>
</evidence>
<protein>
    <recommendedName>
        <fullName evidence="4">DUF4179 domain-containing protein</fullName>
    </recommendedName>
</protein>
<name>V2UWJ7_9GAMM</name>
<dbReference type="AlphaFoldDB" id="V2UWJ7"/>
<comment type="caution">
    <text evidence="2">The sequence shown here is derived from an EMBL/GenBank/DDBJ whole genome shotgun (WGS) entry which is preliminary data.</text>
</comment>
<keyword evidence="3" id="KW-1185">Reference proteome</keyword>
<accession>V2UWJ7</accession>
<sequence>MKGMLTVQASKFKKTLCLSLFLVCSVQVGHAAAIKESNNMKTIDKSSSLIVKALDQQKRNTAMLPSTDDELKMLNAIRTTPTQNFLASQHERFSRFVQTIFQPHTS</sequence>
<evidence type="ECO:0008006" key="4">
    <source>
        <dbReference type="Google" id="ProtNLM"/>
    </source>
</evidence>
<organism evidence="2 3">
    <name type="scientific">Acinetobacter tjernbergiae DSM 14971 = CIP 107465</name>
    <dbReference type="NCBI Taxonomy" id="1120928"/>
    <lineage>
        <taxon>Bacteria</taxon>
        <taxon>Pseudomonadati</taxon>
        <taxon>Pseudomonadota</taxon>
        <taxon>Gammaproteobacteria</taxon>
        <taxon>Moraxellales</taxon>
        <taxon>Moraxellaceae</taxon>
        <taxon>Acinetobacter</taxon>
    </lineage>
</organism>
<proteinExistence type="predicted"/>
<dbReference type="EMBL" id="AYEV01000031">
    <property type="protein sequence ID" value="ESK54357.1"/>
    <property type="molecule type" value="Genomic_DNA"/>
</dbReference>
<dbReference type="eggNOG" id="ENOG5031RFC">
    <property type="taxonomic scope" value="Bacteria"/>
</dbReference>
<feature type="chain" id="PRO_5004711150" description="DUF4179 domain-containing protein" evidence="1">
    <location>
        <begin position="32"/>
        <end position="106"/>
    </location>
</feature>
<evidence type="ECO:0000313" key="2">
    <source>
        <dbReference type="EMBL" id="ESK54357.1"/>
    </source>
</evidence>
<gene>
    <name evidence="2" type="ORF">F990_02716</name>
</gene>
<evidence type="ECO:0000256" key="1">
    <source>
        <dbReference type="SAM" id="SignalP"/>
    </source>
</evidence>
<dbReference type="Proteomes" id="UP000017404">
    <property type="component" value="Unassembled WGS sequence"/>
</dbReference>
<keyword evidence="1" id="KW-0732">Signal</keyword>